<reference evidence="1 2" key="1">
    <citation type="submission" date="2015-12" db="EMBL/GenBank/DDBJ databases">
        <title>The genome of Folsomia candida.</title>
        <authorList>
            <person name="Faddeeva A."/>
            <person name="Derks M.F."/>
            <person name="Anvar Y."/>
            <person name="Smit S."/>
            <person name="Van Straalen N."/>
            <person name="Roelofs D."/>
        </authorList>
    </citation>
    <scope>NUCLEOTIDE SEQUENCE [LARGE SCALE GENOMIC DNA]</scope>
    <source>
        <strain evidence="1 2">VU population</strain>
        <tissue evidence="1">Whole body</tissue>
    </source>
</reference>
<comment type="caution">
    <text evidence="1">The sequence shown here is derived from an EMBL/GenBank/DDBJ whole genome shotgun (WGS) entry which is preliminary data.</text>
</comment>
<proteinExistence type="predicted"/>
<evidence type="ECO:0000313" key="1">
    <source>
        <dbReference type="EMBL" id="OXA49786.1"/>
    </source>
</evidence>
<organism evidence="1 2">
    <name type="scientific">Folsomia candida</name>
    <name type="common">Springtail</name>
    <dbReference type="NCBI Taxonomy" id="158441"/>
    <lineage>
        <taxon>Eukaryota</taxon>
        <taxon>Metazoa</taxon>
        <taxon>Ecdysozoa</taxon>
        <taxon>Arthropoda</taxon>
        <taxon>Hexapoda</taxon>
        <taxon>Collembola</taxon>
        <taxon>Entomobryomorpha</taxon>
        <taxon>Isotomoidea</taxon>
        <taxon>Isotomidae</taxon>
        <taxon>Proisotominae</taxon>
        <taxon>Folsomia</taxon>
    </lineage>
</organism>
<gene>
    <name evidence="1" type="ORF">Fcan01_15688</name>
</gene>
<sequence length="689" mass="77047">MASDAFTITLFSDIDSDKFNNSSTSFTNSVPIPIDLSSGMYEIGLVEIGFESEAVTPVEEATHSIQLNAPIQSNDIPAQEIQIWWKQTVENTFNYTARKSLIGLISFINEALGKEKRFSLTIFEELLDQETIKFKVAFRLDGASWLEITPEFAQLIGFTNTTIPEGAQIGSPVDLSIYDKLGKPGNVEINVCNSQKVTVMTEPIPPGFEIFLDKWTEAINIPTASFGLLHEYSEELVFLEVIVYSDHEKMQLSPKMNQLMNLPDDYVFDHTILLSFPISNFFPNPPVPPPTPIIIDPDKFVYISCNAVEQQVCGGSLLPVLKVLPRNKDKTFVQQRFEPVTFLPSLRQLVNSLLEMARKVKCDRKKGECFLQPPSQFGRGGLVPIAADYLIPVRKTSKPQKGSGFKRATLYPFRAHIIKLLTYGFGYKASIAREELWIEDSKQDTFDTTNDGFKDRAAMASPSAAFEIVGSTGAPTSFTYEILNAVFYVRRHVVSDSVIALHHSILNSGKSLQYPVNHFIIRGFNIKSGSSSVMSEVLFRGRVPSYLIVTFVRTDALQGSFTRQCFNFQHFDVSQISAKIDGNSSLYESLKFNFTDNEYILGYNSLKSALSVGQNHGILMQRYKAGQFLVCLGINPNQSLYGNVLEKEGSIQVDISFTKALTDAITCLVIGRFQGKFEVDKNYNITNQP</sequence>
<accession>A0A226E003</accession>
<dbReference type="OrthoDB" id="5979489at2759"/>
<dbReference type="AlphaFoldDB" id="A0A226E003"/>
<evidence type="ECO:0000313" key="2">
    <source>
        <dbReference type="Proteomes" id="UP000198287"/>
    </source>
</evidence>
<dbReference type="EMBL" id="LNIX01000010">
    <property type="protein sequence ID" value="OXA49786.1"/>
    <property type="molecule type" value="Genomic_DNA"/>
</dbReference>
<protein>
    <submittedName>
        <fullName evidence="1">Uncharacterized protein</fullName>
    </submittedName>
</protein>
<name>A0A226E003_FOLCA</name>
<keyword evidence="2" id="KW-1185">Reference proteome</keyword>
<dbReference type="Proteomes" id="UP000198287">
    <property type="component" value="Unassembled WGS sequence"/>
</dbReference>